<feature type="domain" description="DUF5673" evidence="2">
    <location>
        <begin position="107"/>
        <end position="173"/>
    </location>
</feature>
<dbReference type="InterPro" id="IPR043730">
    <property type="entry name" value="DUF5673"/>
</dbReference>
<proteinExistence type="predicted"/>
<dbReference type="Proteomes" id="UP000037043">
    <property type="component" value="Unassembled WGS sequence"/>
</dbReference>
<evidence type="ECO:0000313" key="4">
    <source>
        <dbReference type="Proteomes" id="UP000037043"/>
    </source>
</evidence>
<sequence>MAQAQSYNYIYLIFIAFIVTNTVSTMMKKKRIGKKLIEIEKKRGITKYIGVSVITIAVIYMFRISIIEYKLATEQALDRNKNIFNLVVQLLFWASFYISLMYSQLSKKYIGENGLAVGSKGITWDQIDRYSWSKDNLIITIDEKFLTKNSKKDAYVTIPEEKVKEVRDILVKKVIKKIK</sequence>
<dbReference type="PATRIC" id="fig|1121318.3.peg.1801"/>
<evidence type="ECO:0000256" key="1">
    <source>
        <dbReference type="SAM" id="Phobius"/>
    </source>
</evidence>
<accession>A0A0L6Z9Q8</accession>
<evidence type="ECO:0000259" key="2">
    <source>
        <dbReference type="Pfam" id="PF18923"/>
    </source>
</evidence>
<keyword evidence="1" id="KW-1133">Transmembrane helix</keyword>
<protein>
    <recommendedName>
        <fullName evidence="2">DUF5673 domain-containing protein</fullName>
    </recommendedName>
</protein>
<feature type="transmembrane region" description="Helical" evidence="1">
    <location>
        <begin position="45"/>
        <end position="63"/>
    </location>
</feature>
<dbReference type="AlphaFoldDB" id="A0A0L6Z9Q8"/>
<name>A0A0L6Z9Q8_9CLOT</name>
<keyword evidence="1" id="KW-0812">Transmembrane</keyword>
<dbReference type="EMBL" id="LHUR01000022">
    <property type="protein sequence ID" value="KOA19696.1"/>
    <property type="molecule type" value="Genomic_DNA"/>
</dbReference>
<dbReference type="Pfam" id="PF18923">
    <property type="entry name" value="DUF5673"/>
    <property type="match status" value="1"/>
</dbReference>
<feature type="transmembrane region" description="Helical" evidence="1">
    <location>
        <begin position="6"/>
        <end position="24"/>
    </location>
</feature>
<organism evidence="3 4">
    <name type="scientific">Clostridium homopropionicum DSM 5847</name>
    <dbReference type="NCBI Taxonomy" id="1121318"/>
    <lineage>
        <taxon>Bacteria</taxon>
        <taxon>Bacillati</taxon>
        <taxon>Bacillota</taxon>
        <taxon>Clostridia</taxon>
        <taxon>Eubacteriales</taxon>
        <taxon>Clostridiaceae</taxon>
        <taxon>Clostridium</taxon>
    </lineage>
</organism>
<comment type="caution">
    <text evidence="3">The sequence shown here is derived from an EMBL/GenBank/DDBJ whole genome shotgun (WGS) entry which is preliminary data.</text>
</comment>
<gene>
    <name evidence="3" type="ORF">CLHOM_17850</name>
</gene>
<feature type="transmembrane region" description="Helical" evidence="1">
    <location>
        <begin position="83"/>
        <end position="102"/>
    </location>
</feature>
<keyword evidence="1" id="KW-0472">Membrane</keyword>
<keyword evidence="4" id="KW-1185">Reference proteome</keyword>
<evidence type="ECO:0000313" key="3">
    <source>
        <dbReference type="EMBL" id="KOA19696.1"/>
    </source>
</evidence>
<reference evidence="4" key="1">
    <citation type="submission" date="2015-08" db="EMBL/GenBank/DDBJ databases">
        <title>Genome sequence of the strict anaerobe Clostridium homopropionicum LuHBu1 (DSM 5847T).</title>
        <authorList>
            <person name="Poehlein A."/>
            <person name="Beck M."/>
            <person name="Schiel-Bengelsdorf B."/>
            <person name="Bengelsdorf F.R."/>
            <person name="Daniel R."/>
            <person name="Duerre P."/>
        </authorList>
    </citation>
    <scope>NUCLEOTIDE SEQUENCE [LARGE SCALE GENOMIC DNA]</scope>
    <source>
        <strain evidence="4">DSM 5847</strain>
    </source>
</reference>
<dbReference type="RefSeq" id="WP_052221333.1">
    <property type="nucleotide sequence ID" value="NZ_LHUR01000022.1"/>
</dbReference>
<dbReference type="STRING" id="36844.SAMN04488501_102209"/>